<feature type="region of interest" description="Disordered" evidence="2">
    <location>
        <begin position="1165"/>
        <end position="1277"/>
    </location>
</feature>
<dbReference type="PANTHER" id="PTHR31912:SF34">
    <property type="entry name" value="NOTOCHORD-RELATED PROTEIN"/>
    <property type="match status" value="1"/>
</dbReference>
<dbReference type="PANTHER" id="PTHR31912">
    <property type="entry name" value="IP13529P"/>
    <property type="match status" value="1"/>
</dbReference>
<proteinExistence type="predicted"/>
<reference evidence="3" key="1">
    <citation type="submission" date="2023-03" db="EMBL/GenBank/DDBJ databases">
        <title>Massive genome expansion in bonnet fungi (Mycena s.s.) driven by repeated elements and novel gene families across ecological guilds.</title>
        <authorList>
            <consortium name="Lawrence Berkeley National Laboratory"/>
            <person name="Harder C.B."/>
            <person name="Miyauchi S."/>
            <person name="Viragh M."/>
            <person name="Kuo A."/>
            <person name="Thoen E."/>
            <person name="Andreopoulos B."/>
            <person name="Lu D."/>
            <person name="Skrede I."/>
            <person name="Drula E."/>
            <person name="Henrissat B."/>
            <person name="Morin E."/>
            <person name="Kohler A."/>
            <person name="Barry K."/>
            <person name="LaButti K."/>
            <person name="Morin E."/>
            <person name="Salamov A."/>
            <person name="Lipzen A."/>
            <person name="Mereny Z."/>
            <person name="Hegedus B."/>
            <person name="Baldrian P."/>
            <person name="Stursova M."/>
            <person name="Weitz H."/>
            <person name="Taylor A."/>
            <person name="Grigoriev I.V."/>
            <person name="Nagy L.G."/>
            <person name="Martin F."/>
            <person name="Kauserud H."/>
        </authorList>
    </citation>
    <scope>NUCLEOTIDE SEQUENCE</scope>
    <source>
        <strain evidence="3">CBHHK188m</strain>
    </source>
</reference>
<comment type="caution">
    <text evidence="3">The sequence shown here is derived from an EMBL/GenBank/DDBJ whole genome shotgun (WGS) entry which is preliminary data.</text>
</comment>
<evidence type="ECO:0000313" key="3">
    <source>
        <dbReference type="EMBL" id="KAJ7754687.1"/>
    </source>
</evidence>
<organism evidence="3 4">
    <name type="scientific">Mycena maculata</name>
    <dbReference type="NCBI Taxonomy" id="230809"/>
    <lineage>
        <taxon>Eukaryota</taxon>
        <taxon>Fungi</taxon>
        <taxon>Dikarya</taxon>
        <taxon>Basidiomycota</taxon>
        <taxon>Agaricomycotina</taxon>
        <taxon>Agaricomycetes</taxon>
        <taxon>Agaricomycetidae</taxon>
        <taxon>Agaricales</taxon>
        <taxon>Marasmiineae</taxon>
        <taxon>Mycenaceae</taxon>
        <taxon>Mycena</taxon>
    </lineage>
</organism>
<gene>
    <name evidence="3" type="ORF">DFH07DRAFT_941015</name>
</gene>
<feature type="compositionally biased region" description="Acidic residues" evidence="2">
    <location>
        <begin position="1249"/>
        <end position="1277"/>
    </location>
</feature>
<sequence>MPPKGKEVKCRTCNAGLPEERCVWMLARNGARHLTSDEHQNAVEQVENAQRIQENVDRQRRAAQNVRIRVTQIPAPIADRPSVGAPPSTTELEMWADYDQNGTSFTAGDEEEDIEAVHRRLAQQADVFGLLDPKETAERLGFKGDKAIARDLLQMEAEDDFLAEIMANAGKCRVNMEMRSRLEEQDPADVHANASRIQREGNTYFPYPNKTSSVCVSDLVKTFLLNILDNMPRLRISSSLMRVFLWMLRESGAKDVPSFDRLRQVQKEIRTEYGVPSIPCKSPLGNVFFINDPRTIIAQHWANPSVRAQMHVYPEIPDDGVIREIWHALKWRKSMDLDVLSPMYDAGMAHYYVNELARLKNGDFVVPVRWLMYRGKVHADAFVVSVNETGHATIDNTKTIIIAAADLSENYLDLQDKKLIPQWSAETINIGHIARMPNPKREIAGGDPLYVTLVDYFGDDVSGNRSKSWNKHLNGYMTNRTLPRKLLQQEFHVHFVSTSPHASMAEQFQEFKAAVEDTHSNPVRVRDENGKTTRLGIHCNCTPSDNPMQSEICGHIGGKGNKFCRKCHVGGTQEEKTTPEGYHALFEPGELRTKEHTLTELKKNRLNWHVAAWQNGFKSCKHKQILSRAAEMRRQNPDASEAAIKTELIQWTRDNEEKLYSPFLTLKELGFDPAVDTPVELLHTILLGAVKYVWHISHTPWSDDKKKTYSIRLQATETDGLSIHAIRASYIMQYAGSLIGRQLKTIIQTAVFHLHDLVTEDQFTAWKAVGELSALLWVPEIRDLSQYRVFAFLDYSSLSFDTHIQSDLKIAVANVLDAVAQIDPSKIVTKIKYHLLTHINFDAIRLGPLIAMATEIFESFNAVFRYFSIYSNHLAPSRDIAIQFGRQETVKHQLTGGRWMSKSTGDWHAAGHGVRHFIQKHPILQRLVGWTPETQMKHGDTKLAPLKRGIRTRPVELLKNTNAARALNFGEYSGDSQWMRCKTVISESLDECFVGTWVFAKSHSGTASLTSVFLEFPSGIAIVVIELFQILGARHSRYGMAVLARRDDETTFSILPAKVQSVSFIHAHADSVQNIKFNFNTQHNCFSARCEATGVRPIMQERVESDKTEHFIIHAQPDRFIINTHSFHNSHLIRATVSRDLWAPVPLFKDRKAKHNEFSAQLRETRATKAAKRKETAALKRARPAVASSDDDEPQKRPRKRRQIAAPRSGVPRARTAAGAVVSGSTTTGLAAGRSKRKIIRSARALQAEESESSDSEGDGDGDSDEEEFNSGDDFVD</sequence>
<evidence type="ECO:0000256" key="1">
    <source>
        <dbReference type="SAM" id="Coils"/>
    </source>
</evidence>
<evidence type="ECO:0000313" key="4">
    <source>
        <dbReference type="Proteomes" id="UP001215280"/>
    </source>
</evidence>
<dbReference type="AlphaFoldDB" id="A0AAD7J0W3"/>
<feature type="coiled-coil region" evidence="1">
    <location>
        <begin position="39"/>
        <end position="69"/>
    </location>
</feature>
<feature type="compositionally biased region" description="Basic and acidic residues" evidence="2">
    <location>
        <begin position="1165"/>
        <end position="1178"/>
    </location>
</feature>
<dbReference type="EMBL" id="JARJLG010000066">
    <property type="protein sequence ID" value="KAJ7754687.1"/>
    <property type="molecule type" value="Genomic_DNA"/>
</dbReference>
<keyword evidence="1" id="KW-0175">Coiled coil</keyword>
<accession>A0AAD7J0W3</accession>
<name>A0AAD7J0W3_9AGAR</name>
<evidence type="ECO:0000256" key="2">
    <source>
        <dbReference type="SAM" id="MobiDB-lite"/>
    </source>
</evidence>
<protein>
    <submittedName>
        <fullName evidence="3">Uncharacterized protein</fullName>
    </submittedName>
</protein>
<keyword evidence="4" id="KW-1185">Reference proteome</keyword>
<dbReference type="Proteomes" id="UP001215280">
    <property type="component" value="Unassembled WGS sequence"/>
</dbReference>